<sequence>MSEEESTKIEWERQIPLFSNYVVLKQLSVAILISAFLVMMLLIVLDPEMIFDAFMVFLLLVGILGVLAVIAMALIQGATRGGLKAGFTLNDSGMHYEAKKHSKSLNRLTAIGGVLAGSPALLGGSMINISRESEFMSWDEVKKITAYDSQKTIVAYRKSLISPMGLFCTDENYDTAKEYIKKHLPKGVSLKRK</sequence>
<protein>
    <submittedName>
        <fullName evidence="2">Uncharacterized protein</fullName>
    </submittedName>
</protein>
<keyword evidence="1" id="KW-0472">Membrane</keyword>
<dbReference type="RefSeq" id="WP_278099564.1">
    <property type="nucleotide sequence ID" value="NZ_CP091092.1"/>
</dbReference>
<proteinExistence type="predicted"/>
<keyword evidence="1" id="KW-0812">Transmembrane</keyword>
<name>A0AAF0FNI5_9EURY</name>
<evidence type="ECO:0000313" key="3">
    <source>
        <dbReference type="Proteomes" id="UP001218895"/>
    </source>
</evidence>
<dbReference type="KEGG" id="manq:L1994_11420"/>
<dbReference type="GeneID" id="79951019"/>
<dbReference type="Proteomes" id="UP001218895">
    <property type="component" value="Chromosome"/>
</dbReference>
<feature type="transmembrane region" description="Helical" evidence="1">
    <location>
        <begin position="50"/>
        <end position="75"/>
    </location>
</feature>
<evidence type="ECO:0000256" key="1">
    <source>
        <dbReference type="SAM" id="Phobius"/>
    </source>
</evidence>
<dbReference type="EMBL" id="CP091092">
    <property type="protein sequence ID" value="WFN36727.1"/>
    <property type="molecule type" value="Genomic_DNA"/>
</dbReference>
<keyword evidence="1" id="KW-1133">Transmembrane helix</keyword>
<accession>A0AAF0FNI5</accession>
<keyword evidence="3" id="KW-1185">Reference proteome</keyword>
<evidence type="ECO:0000313" key="2">
    <source>
        <dbReference type="EMBL" id="WFN36727.1"/>
    </source>
</evidence>
<gene>
    <name evidence="2" type="ORF">L1994_11420</name>
</gene>
<reference evidence="2" key="1">
    <citation type="submission" date="2022-01" db="EMBL/GenBank/DDBJ databases">
        <title>Complete genome of Methanomicrobium antiquum DSM 21220.</title>
        <authorList>
            <person name="Chen S.-C."/>
            <person name="You Y.-T."/>
            <person name="Zhou Y.-Z."/>
            <person name="Lai M.-C."/>
        </authorList>
    </citation>
    <scope>NUCLEOTIDE SEQUENCE</scope>
    <source>
        <strain evidence="2">DSM 21220</strain>
    </source>
</reference>
<feature type="transmembrane region" description="Helical" evidence="1">
    <location>
        <begin position="21"/>
        <end position="44"/>
    </location>
</feature>
<organism evidence="2 3">
    <name type="scientific">Methanomicrobium antiquum</name>
    <dbReference type="NCBI Taxonomy" id="487686"/>
    <lineage>
        <taxon>Archaea</taxon>
        <taxon>Methanobacteriati</taxon>
        <taxon>Methanobacteriota</taxon>
        <taxon>Stenosarchaea group</taxon>
        <taxon>Methanomicrobia</taxon>
        <taxon>Methanomicrobiales</taxon>
        <taxon>Methanomicrobiaceae</taxon>
        <taxon>Methanomicrobium</taxon>
    </lineage>
</organism>
<dbReference type="AlphaFoldDB" id="A0AAF0FNI5"/>